<evidence type="ECO:0000259" key="4">
    <source>
        <dbReference type="Pfam" id="PF13407"/>
    </source>
</evidence>
<evidence type="ECO:0000313" key="6">
    <source>
        <dbReference type="Proteomes" id="UP001595453"/>
    </source>
</evidence>
<dbReference type="SUPFAM" id="SSF53822">
    <property type="entry name" value="Periplasmic binding protein-like I"/>
    <property type="match status" value="1"/>
</dbReference>
<organism evidence="5 6">
    <name type="scientific">Pseudoalteromonas fenneropenaei</name>
    <dbReference type="NCBI Taxonomy" id="1737459"/>
    <lineage>
        <taxon>Bacteria</taxon>
        <taxon>Pseudomonadati</taxon>
        <taxon>Pseudomonadota</taxon>
        <taxon>Gammaproteobacteria</taxon>
        <taxon>Alteromonadales</taxon>
        <taxon>Pseudoalteromonadaceae</taxon>
        <taxon>Pseudoalteromonas</taxon>
    </lineage>
</organism>
<dbReference type="Pfam" id="PF13407">
    <property type="entry name" value="Peripla_BP_4"/>
    <property type="match status" value="1"/>
</dbReference>
<dbReference type="RefSeq" id="WP_377125993.1">
    <property type="nucleotide sequence ID" value="NZ_JBHRSD010000028.1"/>
</dbReference>
<sequence>MKTQVIFINPGYADTNPTGPFWQSVSTVMTSAALDLSINLDIRYANRDHILMKQLVLQALNEQPDYLIVVDEKSVITKILLQSKANKTQLYFLLNRPSSIELERLRSKGYQIAGSVVADNLKVGKALMEEMLRRSQIHNGTLFALLGDEVTPSSVDRERGLLSVANKQYNLKLREKLYANWSEPEAYHLILGLAQRYPDLVMIWSANDAMAAGAARALTKLGIRDKIVVGGINWDPQAQLLDVSFGGHMLLGAKSLINIFNLVHELHEPNTHQTLNIFDARDEKYLELLKHIPTDGLKAVDFLKFTESASSPLSFTLSNIVQELSLRTSND</sequence>
<comment type="similarity">
    <text evidence="2">Belongs to the bacterial solute-binding protein 2 family.</text>
</comment>
<evidence type="ECO:0000313" key="5">
    <source>
        <dbReference type="EMBL" id="MFC3033842.1"/>
    </source>
</evidence>
<proteinExistence type="inferred from homology"/>
<dbReference type="Gene3D" id="3.40.50.2300">
    <property type="match status" value="2"/>
</dbReference>
<evidence type="ECO:0000256" key="1">
    <source>
        <dbReference type="ARBA" id="ARBA00004196"/>
    </source>
</evidence>
<dbReference type="EMBL" id="JBHRSD010000028">
    <property type="protein sequence ID" value="MFC3033842.1"/>
    <property type="molecule type" value="Genomic_DNA"/>
</dbReference>
<keyword evidence="3" id="KW-0732">Signal</keyword>
<name>A0ABV7CMJ8_9GAMM</name>
<comment type="caution">
    <text evidence="5">The sequence shown here is derived from an EMBL/GenBank/DDBJ whole genome shotgun (WGS) entry which is preliminary data.</text>
</comment>
<dbReference type="PANTHER" id="PTHR46847:SF2">
    <property type="entry name" value="ABC TRANSPORTER SUGAR-BINDING PROTEIN"/>
    <property type="match status" value="1"/>
</dbReference>
<dbReference type="InterPro" id="IPR028082">
    <property type="entry name" value="Peripla_BP_I"/>
</dbReference>
<reference evidence="6" key="1">
    <citation type="journal article" date="2019" name="Int. J. Syst. Evol. Microbiol.">
        <title>The Global Catalogue of Microorganisms (GCM) 10K type strain sequencing project: providing services to taxonomists for standard genome sequencing and annotation.</title>
        <authorList>
            <consortium name="The Broad Institute Genomics Platform"/>
            <consortium name="The Broad Institute Genome Sequencing Center for Infectious Disease"/>
            <person name="Wu L."/>
            <person name="Ma J."/>
        </authorList>
    </citation>
    <scope>NUCLEOTIDE SEQUENCE [LARGE SCALE GENOMIC DNA]</scope>
    <source>
        <strain evidence="6">KCTC 42730</strain>
    </source>
</reference>
<comment type="subcellular location">
    <subcellularLocation>
        <location evidence="1">Cell envelope</location>
    </subcellularLocation>
</comment>
<dbReference type="Proteomes" id="UP001595453">
    <property type="component" value="Unassembled WGS sequence"/>
</dbReference>
<accession>A0ABV7CMJ8</accession>
<evidence type="ECO:0000256" key="3">
    <source>
        <dbReference type="ARBA" id="ARBA00022729"/>
    </source>
</evidence>
<protein>
    <submittedName>
        <fullName evidence="5">Substrate-binding domain-containing protein</fullName>
    </submittedName>
</protein>
<dbReference type="PANTHER" id="PTHR46847">
    <property type="entry name" value="D-ALLOSE-BINDING PERIPLASMIC PROTEIN-RELATED"/>
    <property type="match status" value="1"/>
</dbReference>
<dbReference type="InterPro" id="IPR025997">
    <property type="entry name" value="SBP_2_dom"/>
</dbReference>
<keyword evidence="6" id="KW-1185">Reference proteome</keyword>
<evidence type="ECO:0000256" key="2">
    <source>
        <dbReference type="ARBA" id="ARBA00007639"/>
    </source>
</evidence>
<gene>
    <name evidence="5" type="ORF">ACFOEE_15070</name>
</gene>
<feature type="domain" description="Periplasmic binding protein" evidence="4">
    <location>
        <begin position="18"/>
        <end position="238"/>
    </location>
</feature>